<dbReference type="OMA" id="RENITCN"/>
<reference evidence="6 7" key="1">
    <citation type="submission" date="2015-12" db="EMBL/GenBank/DDBJ databases">
        <title>Dictyostelia acquired genes for synthesis and detection of signals that induce cell-type specialization by lateral gene transfer from prokaryotes.</title>
        <authorList>
            <person name="Gloeckner G."/>
            <person name="Schaap P."/>
        </authorList>
    </citation>
    <scope>NUCLEOTIDE SEQUENCE [LARGE SCALE GENOMIC DNA]</scope>
    <source>
        <strain evidence="6 7">TK</strain>
    </source>
</reference>
<evidence type="ECO:0000259" key="5">
    <source>
        <dbReference type="Pfam" id="PF01833"/>
    </source>
</evidence>
<dbReference type="InterPro" id="IPR014756">
    <property type="entry name" value="Ig_E-set"/>
</dbReference>
<gene>
    <name evidence="6" type="ORF">DLAC_09656</name>
</gene>
<evidence type="ECO:0000256" key="1">
    <source>
        <dbReference type="ARBA" id="ARBA00022729"/>
    </source>
</evidence>
<dbReference type="Pfam" id="PF01833">
    <property type="entry name" value="TIG"/>
    <property type="match status" value="2"/>
</dbReference>
<keyword evidence="7" id="KW-1185">Reference proteome</keyword>
<keyword evidence="3" id="KW-1133">Transmembrane helix</keyword>
<sequence length="846" mass="95531">MNYSILVFILYTLLLYSDQCVFSFKSENTLNSLTLQLLSLQYNCSDIKYIQRESSKIIYKRENITCNPDSVSLLLEDSAISEDYTIYFNNNNTLPLRDYVFLKPIQYNLNDTTKIGTNGGKFQISFQHFSLADSLFSVSIRSMGKTLVYNSNSSKLILTKDRMEISIPEGVGTFQLKFYFGRITNCKECQSQYLIEVNQYYNTPIINSIENDEKYLYINGEGFGSNSKYMDLFIDGIRLNNLYLVSFVHNQIKLYHNIDKSKKITLELKIAGQSPQLSIIEYQFTPILQSITQSFRGEYITLTGYFLDVNPFLLIQIGNYLCINPRNPINGNFQFLQCLLVQGQGENLQVNITVDGKPSKSKIYFTFSPLITKIESPNNDGYLTISGESFGNINQSTIVFNDIEYSDLVSTSDKNLVIFRIPPSPLNGDIQIQFNGRKSNYFNYEFVPIIQSISGSSTQGGLITITGKYLRILDSVSNNLFTMVYDPNDPSLQCINLYEDPSLIGNQLYCQLTSGTGNHSIQIAISKSTSKPFQYSYNPPLITEQSQFNRVGIIEGMNFGNNIDRLKLYYNGQLYSNNIIKSISHNILSFEIPELARSGALYVVIDGQKSNQINFTVNPFIDGYSSVPTNGGILTIFGGYFVPDFYKQMSIMVGNVSCLQVKITHPSSIECLMPSGSGKNYTFTFLNQTDNNATLIQNFNNIKFSYERPRVVAISSVGLEGGYVTIDGTSFNTPISIQVGDRQCQNPLVINYSQAICYLSPYEKVPNDFIDVIVNVNEVIGISKLFKYIEDKDQAVDIGIQVGSNSNIVAAIVIPVVIVSGIILIFLVFIIQRYRRLKKLIEEFKK</sequence>
<dbReference type="FunCoup" id="A0A151Z6V1">
    <property type="interactions" value="14"/>
</dbReference>
<keyword evidence="3" id="KW-0472">Membrane</keyword>
<dbReference type="InterPro" id="IPR013783">
    <property type="entry name" value="Ig-like_fold"/>
</dbReference>
<dbReference type="Gene3D" id="2.60.40.10">
    <property type="entry name" value="Immunoglobulins"/>
    <property type="match status" value="1"/>
</dbReference>
<dbReference type="SUPFAM" id="SSF81296">
    <property type="entry name" value="E set domains"/>
    <property type="match status" value="3"/>
</dbReference>
<evidence type="ECO:0000313" key="6">
    <source>
        <dbReference type="EMBL" id="KYQ89689.1"/>
    </source>
</evidence>
<dbReference type="EMBL" id="LODT01000039">
    <property type="protein sequence ID" value="KYQ89689.1"/>
    <property type="molecule type" value="Genomic_DNA"/>
</dbReference>
<dbReference type="AlphaFoldDB" id="A0A151Z6V1"/>
<feature type="signal peptide" evidence="4">
    <location>
        <begin position="1"/>
        <end position="23"/>
    </location>
</feature>
<keyword evidence="2" id="KW-0325">Glycoprotein</keyword>
<proteinExistence type="predicted"/>
<dbReference type="Proteomes" id="UP000076078">
    <property type="component" value="Unassembled WGS sequence"/>
</dbReference>
<dbReference type="PANTHER" id="PTHR31341">
    <property type="entry name" value="IPT/TIG DOMAIN-CONTAINING PROTEIN-RELATED-RELATED"/>
    <property type="match status" value="1"/>
</dbReference>
<evidence type="ECO:0000256" key="3">
    <source>
        <dbReference type="SAM" id="Phobius"/>
    </source>
</evidence>
<feature type="transmembrane region" description="Helical" evidence="3">
    <location>
        <begin position="808"/>
        <end position="831"/>
    </location>
</feature>
<evidence type="ECO:0000256" key="2">
    <source>
        <dbReference type="ARBA" id="ARBA00023180"/>
    </source>
</evidence>
<evidence type="ECO:0000313" key="7">
    <source>
        <dbReference type="Proteomes" id="UP000076078"/>
    </source>
</evidence>
<dbReference type="InterPro" id="IPR002909">
    <property type="entry name" value="IPT_dom"/>
</dbReference>
<evidence type="ECO:0000256" key="4">
    <source>
        <dbReference type="SAM" id="SignalP"/>
    </source>
</evidence>
<feature type="chain" id="PRO_5007592918" evidence="4">
    <location>
        <begin position="24"/>
        <end position="846"/>
    </location>
</feature>
<dbReference type="OrthoDB" id="20300at2759"/>
<protein>
    <submittedName>
        <fullName evidence="6">IPT/TIG domain-containing protein</fullName>
    </submittedName>
</protein>
<keyword evidence="3" id="KW-0812">Transmembrane</keyword>
<feature type="domain" description="IPT/TIG" evidence="5">
    <location>
        <begin position="619"/>
        <end position="695"/>
    </location>
</feature>
<comment type="caution">
    <text evidence="6">The sequence shown here is derived from an EMBL/GenBank/DDBJ whole genome shotgun (WGS) entry which is preliminary data.</text>
</comment>
<keyword evidence="1 4" id="KW-0732">Signal</keyword>
<feature type="domain" description="IPT/TIG" evidence="5">
    <location>
        <begin position="709"/>
        <end position="781"/>
    </location>
</feature>
<accession>A0A151Z6V1</accession>
<name>A0A151Z6V1_TIELA</name>
<organism evidence="6 7">
    <name type="scientific">Tieghemostelium lacteum</name>
    <name type="common">Slime mold</name>
    <name type="synonym">Dictyostelium lacteum</name>
    <dbReference type="NCBI Taxonomy" id="361077"/>
    <lineage>
        <taxon>Eukaryota</taxon>
        <taxon>Amoebozoa</taxon>
        <taxon>Evosea</taxon>
        <taxon>Eumycetozoa</taxon>
        <taxon>Dictyostelia</taxon>
        <taxon>Dictyosteliales</taxon>
        <taxon>Raperosteliaceae</taxon>
        <taxon>Tieghemostelium</taxon>
    </lineage>
</organism>
<dbReference type="CDD" id="cd00603">
    <property type="entry name" value="IPT_PCSR"/>
    <property type="match status" value="1"/>
</dbReference>
<dbReference type="InterPro" id="IPR052014">
    <property type="entry name" value="Dictyostelium_Tiger"/>
</dbReference>
<dbReference type="InParanoid" id="A0A151Z6V1"/>